<sequence length="119" mass="13074">MHRRDLLTTAPNPGARHDYLVVLEGEPVPGTRLIVRYVPDRLVLDPAGFAAYLGALSGTAGGGLEALALAVLDDLNNELVPRWAEVTAERPAPVPHRVVVEDRQPGWDNPHLFARMRRI</sequence>
<comment type="caution">
    <text evidence="1">The sequence shown here is derived from an EMBL/GenBank/DDBJ whole genome shotgun (WGS) entry which is preliminary data.</text>
</comment>
<dbReference type="RefSeq" id="WP_209762269.1">
    <property type="nucleotide sequence ID" value="NZ_JAGINP010000001.1"/>
</dbReference>
<organism evidence="1 2">
    <name type="scientific">Azospirillum rugosum</name>
    <dbReference type="NCBI Taxonomy" id="416170"/>
    <lineage>
        <taxon>Bacteria</taxon>
        <taxon>Pseudomonadati</taxon>
        <taxon>Pseudomonadota</taxon>
        <taxon>Alphaproteobacteria</taxon>
        <taxon>Rhodospirillales</taxon>
        <taxon>Azospirillaceae</taxon>
        <taxon>Azospirillum</taxon>
    </lineage>
</organism>
<name>A0ABS4SCR1_9PROT</name>
<accession>A0ABS4SCR1</accession>
<evidence type="ECO:0000313" key="2">
    <source>
        <dbReference type="Proteomes" id="UP000781958"/>
    </source>
</evidence>
<proteinExistence type="predicted"/>
<keyword evidence="2" id="KW-1185">Reference proteome</keyword>
<dbReference type="Proteomes" id="UP000781958">
    <property type="component" value="Unassembled WGS sequence"/>
</dbReference>
<evidence type="ECO:0000313" key="1">
    <source>
        <dbReference type="EMBL" id="MBP2290364.1"/>
    </source>
</evidence>
<gene>
    <name evidence="1" type="ORF">J2851_000101</name>
</gene>
<protein>
    <submittedName>
        <fullName evidence="1">Uncharacterized protein</fullName>
    </submittedName>
</protein>
<dbReference type="EMBL" id="JAGINP010000001">
    <property type="protein sequence ID" value="MBP2290364.1"/>
    <property type="molecule type" value="Genomic_DNA"/>
</dbReference>
<reference evidence="1 2" key="1">
    <citation type="submission" date="2021-03" db="EMBL/GenBank/DDBJ databases">
        <title>Genomic Encyclopedia of Type Strains, Phase III (KMG-III): the genomes of soil and plant-associated and newly described type strains.</title>
        <authorList>
            <person name="Whitman W."/>
        </authorList>
    </citation>
    <scope>NUCLEOTIDE SEQUENCE [LARGE SCALE GENOMIC DNA]</scope>
    <source>
        <strain evidence="1 2">IMMIB AFH-6</strain>
    </source>
</reference>